<organism evidence="2">
    <name type="scientific">Anguilla anguilla</name>
    <name type="common">European freshwater eel</name>
    <name type="synonym">Muraena anguilla</name>
    <dbReference type="NCBI Taxonomy" id="7936"/>
    <lineage>
        <taxon>Eukaryota</taxon>
        <taxon>Metazoa</taxon>
        <taxon>Chordata</taxon>
        <taxon>Craniata</taxon>
        <taxon>Vertebrata</taxon>
        <taxon>Euteleostomi</taxon>
        <taxon>Actinopterygii</taxon>
        <taxon>Neopterygii</taxon>
        <taxon>Teleostei</taxon>
        <taxon>Anguilliformes</taxon>
        <taxon>Anguillidae</taxon>
        <taxon>Anguilla</taxon>
    </lineage>
</organism>
<sequence length="95" mass="10685">MVRDLLHWLHTVLLVNWQVSTCLALFSLSKSAFPLNNMGIGTHWLVSYQSVPSVCLKGTLRGGRVNHGYNCELNYLTTLRIPGLMGIVHPTRLPR</sequence>
<reference evidence="2" key="2">
    <citation type="journal article" date="2015" name="Fish Shellfish Immunol.">
        <title>Early steps in the European eel (Anguilla anguilla)-Vibrio vulnificus interaction in the gills: Role of the RtxA13 toxin.</title>
        <authorList>
            <person name="Callol A."/>
            <person name="Pajuelo D."/>
            <person name="Ebbesson L."/>
            <person name="Teles M."/>
            <person name="MacKenzie S."/>
            <person name="Amaro C."/>
        </authorList>
    </citation>
    <scope>NUCLEOTIDE SEQUENCE</scope>
</reference>
<evidence type="ECO:0000256" key="1">
    <source>
        <dbReference type="SAM" id="SignalP"/>
    </source>
</evidence>
<name>A0A0E9X135_ANGAN</name>
<keyword evidence="1" id="KW-0732">Signal</keyword>
<accession>A0A0E9X135</accession>
<proteinExistence type="predicted"/>
<feature type="signal peptide" evidence="1">
    <location>
        <begin position="1"/>
        <end position="24"/>
    </location>
</feature>
<evidence type="ECO:0000313" key="2">
    <source>
        <dbReference type="EMBL" id="JAH96181.1"/>
    </source>
</evidence>
<dbReference type="EMBL" id="GBXM01012396">
    <property type="protein sequence ID" value="JAH96181.1"/>
    <property type="molecule type" value="Transcribed_RNA"/>
</dbReference>
<reference evidence="2" key="1">
    <citation type="submission" date="2014-11" db="EMBL/GenBank/DDBJ databases">
        <authorList>
            <person name="Amaro Gonzalez C."/>
        </authorList>
    </citation>
    <scope>NUCLEOTIDE SEQUENCE</scope>
</reference>
<evidence type="ECO:0008006" key="3">
    <source>
        <dbReference type="Google" id="ProtNLM"/>
    </source>
</evidence>
<feature type="chain" id="PRO_5002435153" description="Secreted protein" evidence="1">
    <location>
        <begin position="25"/>
        <end position="95"/>
    </location>
</feature>
<dbReference type="AlphaFoldDB" id="A0A0E9X135"/>
<protein>
    <recommendedName>
        <fullName evidence="3">Secreted protein</fullName>
    </recommendedName>
</protein>